<feature type="domain" description="DUF985" evidence="1">
    <location>
        <begin position="5"/>
        <end position="134"/>
    </location>
</feature>
<dbReference type="Proteomes" id="UP000183255">
    <property type="component" value="Unassembled WGS sequence"/>
</dbReference>
<dbReference type="SUPFAM" id="SSF51182">
    <property type="entry name" value="RmlC-like cupins"/>
    <property type="match status" value="1"/>
</dbReference>
<dbReference type="InterPro" id="IPR039935">
    <property type="entry name" value="YML079W-like"/>
</dbReference>
<gene>
    <name evidence="2" type="ORF">SAMN05421804_10378</name>
</gene>
<accession>A0A1G8LGS0</accession>
<dbReference type="AlphaFoldDB" id="A0A1G8LGS0"/>
<evidence type="ECO:0000259" key="1">
    <source>
        <dbReference type="Pfam" id="PF06172"/>
    </source>
</evidence>
<dbReference type="Gene3D" id="2.60.120.10">
    <property type="entry name" value="Jelly Rolls"/>
    <property type="match status" value="1"/>
</dbReference>
<dbReference type="PANTHER" id="PTHR33387">
    <property type="entry name" value="RMLC-LIKE JELLY ROLL FOLD PROTEIN"/>
    <property type="match status" value="1"/>
</dbReference>
<evidence type="ECO:0000313" key="3">
    <source>
        <dbReference type="Proteomes" id="UP000183255"/>
    </source>
</evidence>
<proteinExistence type="predicted"/>
<dbReference type="RefSeq" id="WP_031575435.1">
    <property type="nucleotide sequence ID" value="NZ_FNDZ01000003.1"/>
</dbReference>
<dbReference type="EMBL" id="FNDZ01000003">
    <property type="protein sequence ID" value="SDI54932.1"/>
    <property type="molecule type" value="Genomic_DNA"/>
</dbReference>
<reference evidence="2 3" key="1">
    <citation type="submission" date="2016-10" db="EMBL/GenBank/DDBJ databases">
        <authorList>
            <person name="de Groot N.N."/>
        </authorList>
    </citation>
    <scope>NUCLEOTIDE SEQUENCE [LARGE SCALE GENOMIC DNA]</scope>
    <source>
        <strain evidence="2 3">CGMCC 1.5058</strain>
    </source>
</reference>
<dbReference type="Pfam" id="PF06172">
    <property type="entry name" value="Cupin_5"/>
    <property type="match status" value="1"/>
</dbReference>
<dbReference type="InterPro" id="IPR011051">
    <property type="entry name" value="RmlC_Cupin_sf"/>
</dbReference>
<dbReference type="InterPro" id="IPR009327">
    <property type="entry name" value="Cupin_DUF985"/>
</dbReference>
<sequence length="161" mass="18492">MRTAEEWIKELNLQPHPEGGFFRQTDRSEERYGKEEANLPLYTNIYFLLTKESPSHFHQLVSDELWFYHGGNPLTVHSILRDGTYEKTVLGLEAGMVPHHTVKAGEIFGSSVEEGYALVSCTVVPGFDFKDFKLFTKKELASEFPQHQEIIDKLAYEVLPE</sequence>
<protein>
    <recommendedName>
        <fullName evidence="1">DUF985 domain-containing protein</fullName>
    </recommendedName>
</protein>
<dbReference type="InterPro" id="IPR014710">
    <property type="entry name" value="RmlC-like_jellyroll"/>
</dbReference>
<dbReference type="CDD" id="cd06121">
    <property type="entry name" value="cupin_YML079wp"/>
    <property type="match status" value="1"/>
</dbReference>
<dbReference type="PANTHER" id="PTHR33387:SF3">
    <property type="entry name" value="DUF985 DOMAIN-CONTAINING PROTEIN"/>
    <property type="match status" value="1"/>
</dbReference>
<name>A0A1G8LGS0_9CLOT</name>
<evidence type="ECO:0000313" key="2">
    <source>
        <dbReference type="EMBL" id="SDI54932.1"/>
    </source>
</evidence>
<organism evidence="2 3">
    <name type="scientific">Proteiniclasticum ruminis</name>
    <dbReference type="NCBI Taxonomy" id="398199"/>
    <lineage>
        <taxon>Bacteria</taxon>
        <taxon>Bacillati</taxon>
        <taxon>Bacillota</taxon>
        <taxon>Clostridia</taxon>
        <taxon>Eubacteriales</taxon>
        <taxon>Clostridiaceae</taxon>
        <taxon>Proteiniclasticum</taxon>
    </lineage>
</organism>